<evidence type="ECO:0000256" key="11">
    <source>
        <dbReference type="ARBA" id="ARBA00033103"/>
    </source>
</evidence>
<evidence type="ECO:0000256" key="7">
    <source>
        <dbReference type="ARBA" id="ARBA00023016"/>
    </source>
</evidence>
<dbReference type="InterPro" id="IPR018181">
    <property type="entry name" value="Heat_shock_70_CS"/>
</dbReference>
<dbReference type="SUPFAM" id="SSF53067">
    <property type="entry name" value="Actin-like ATPase domain"/>
    <property type="match status" value="2"/>
</dbReference>
<dbReference type="FunFam" id="3.30.420.40:FF:000028">
    <property type="entry name" value="heat shock 70 kDa protein-like"/>
    <property type="match status" value="1"/>
</dbReference>
<reference evidence="14" key="1">
    <citation type="submission" date="2020-07" db="EMBL/GenBank/DDBJ databases">
        <title>Complete genome sequencing of Clostridia bacterium strain 12CBH8.</title>
        <authorList>
            <person name="Sakamoto M."/>
            <person name="Murakami T."/>
            <person name="Mori H."/>
        </authorList>
    </citation>
    <scope>NUCLEOTIDE SEQUENCE [LARGE SCALE GENOMIC DNA]</scope>
    <source>
        <strain evidence="14">12CBH8</strain>
    </source>
</reference>
<accession>A0A7I8D1L9</accession>
<dbReference type="PANTHER" id="PTHR19375">
    <property type="entry name" value="HEAT SHOCK PROTEIN 70KDA"/>
    <property type="match status" value="1"/>
</dbReference>
<keyword evidence="8" id="KW-0143">Chaperone</keyword>
<comment type="similarity">
    <text evidence="2 12">Belongs to the heat shock protein 70 family.</text>
</comment>
<dbReference type="PROSITE" id="PS01036">
    <property type="entry name" value="HSP70_3"/>
    <property type="match status" value="1"/>
</dbReference>
<evidence type="ECO:0000313" key="13">
    <source>
        <dbReference type="EMBL" id="BCI60710.1"/>
    </source>
</evidence>
<dbReference type="Pfam" id="PF13540">
    <property type="entry name" value="RCC1_2"/>
    <property type="match status" value="2"/>
</dbReference>
<dbReference type="Gene3D" id="3.90.640.10">
    <property type="entry name" value="Actin, Chain A, domain 4"/>
    <property type="match status" value="1"/>
</dbReference>
<dbReference type="PRINTS" id="PR00301">
    <property type="entry name" value="HEATSHOCK70"/>
</dbReference>
<dbReference type="AlphaFoldDB" id="A0A7I8D1L9"/>
<evidence type="ECO:0000256" key="10">
    <source>
        <dbReference type="ARBA" id="ARBA00030945"/>
    </source>
</evidence>
<evidence type="ECO:0000313" key="14">
    <source>
        <dbReference type="Proteomes" id="UP000593890"/>
    </source>
</evidence>
<keyword evidence="14" id="KW-1185">Reference proteome</keyword>
<evidence type="ECO:0000256" key="4">
    <source>
        <dbReference type="ARBA" id="ARBA00017249"/>
    </source>
</evidence>
<evidence type="ECO:0000256" key="2">
    <source>
        <dbReference type="ARBA" id="ARBA00007381"/>
    </source>
</evidence>
<dbReference type="EMBL" id="AP023321">
    <property type="protein sequence ID" value="BCI60710.1"/>
    <property type="molecule type" value="Genomic_DNA"/>
</dbReference>
<protein>
    <recommendedName>
        <fullName evidence="3">Chaperone protein DnaK</fullName>
    </recommendedName>
    <alternativeName>
        <fullName evidence="4">Chaperone protein dnaK</fullName>
    </alternativeName>
    <alternativeName>
        <fullName evidence="11">HSP70</fullName>
    </alternativeName>
    <alternativeName>
        <fullName evidence="10">Heat shock 70 kDa protein</fullName>
    </alternativeName>
    <alternativeName>
        <fullName evidence="9">Heat shock protein 70</fullName>
    </alternativeName>
</protein>
<gene>
    <name evidence="13" type="ORF">C12CBH8_13490</name>
</gene>
<evidence type="ECO:0000256" key="5">
    <source>
        <dbReference type="ARBA" id="ARBA00022741"/>
    </source>
</evidence>
<dbReference type="PROSITE" id="PS00329">
    <property type="entry name" value="HSP70_2"/>
    <property type="match status" value="1"/>
</dbReference>
<proteinExistence type="inferred from homology"/>
<sequence length="652" mass="71684">MIVGIDIGTSYSSICIMGPDGKAQPVDISTGTSMYGSKYSLPSAVFIEESGNILVGQAAMSSRKVKPQNFHMEFKRDLGQDIPILLGQSKFLPEDLYTELFRHMKARAEKTYGERIEKAYLTYPASFGNKKKEKILSAAKAAGLFNVELVDEPTAAAMSYCAAGLVEDGQTLLVYDFGGGTFDVSIIRYEDERFTLLAQPDGLEHCGGIDVDRLIYQDMLGKIDPDTLGEFYKKPLYRMRLESQISELAVKAKHHLSFAESYQEYIELGLDMIPYELTAEKLNEMIAPLVGQTISVCRSILKSAELSVSDLSAILMVGGTSRIPLVQKMVRQFAGKVPVLSSIDLELAVAQGAIGFYNQQKRGEPQKGILERYCERNNSLVSASAGCIFAIKSDGTLLIDGTMQGYEHKLTDWKDLIAIAGNAWHTIGLKKSGTLTAVGDNTYAQCDVYHWRDIKAVACGRWHTVGLKEDGTVIATGRNFDNQCNIGKWRDITAIACGEARTVGLKSDGTVIMTKDNDTHNVEHWHDIVRIAAGEYQVVGLKEDGTAEAYGTNGYGQCDVKDWSGIIEVACGRQHTVGLKHDGTVIATGRNDLGQCNVEDWQGIIGIWAVGDRTIGLQKDGSIRYTDYHVLLHETKQDEISLSQKKASEKVF</sequence>
<dbReference type="Pfam" id="PF00012">
    <property type="entry name" value="HSP70"/>
    <property type="match status" value="1"/>
</dbReference>
<dbReference type="GO" id="GO:0140662">
    <property type="term" value="F:ATP-dependent protein folding chaperone"/>
    <property type="evidence" value="ECO:0007669"/>
    <property type="project" value="InterPro"/>
</dbReference>
<evidence type="ECO:0000256" key="3">
    <source>
        <dbReference type="ARBA" id="ARBA00014415"/>
    </source>
</evidence>
<evidence type="ECO:0000256" key="9">
    <source>
        <dbReference type="ARBA" id="ARBA00030019"/>
    </source>
</evidence>
<dbReference type="SUPFAM" id="SSF50985">
    <property type="entry name" value="RCC1/BLIP-II"/>
    <property type="match status" value="1"/>
</dbReference>
<organism evidence="13 14">
    <name type="scientific">Solibaculum mannosilyticum</name>
    <dbReference type="NCBI Taxonomy" id="2780922"/>
    <lineage>
        <taxon>Bacteria</taxon>
        <taxon>Bacillati</taxon>
        <taxon>Bacillota</taxon>
        <taxon>Clostridia</taxon>
        <taxon>Eubacteriales</taxon>
        <taxon>Oscillospiraceae</taxon>
        <taxon>Solibaculum</taxon>
    </lineage>
</organism>
<keyword evidence="7" id="KW-0346">Stress response</keyword>
<dbReference type="InterPro" id="IPR013126">
    <property type="entry name" value="Hsp_70_fam"/>
</dbReference>
<keyword evidence="5 12" id="KW-0547">Nucleotide-binding</keyword>
<keyword evidence="6 12" id="KW-0067">ATP-binding</keyword>
<dbReference type="InterPro" id="IPR009091">
    <property type="entry name" value="RCC1/BLIP-II"/>
</dbReference>
<dbReference type="Proteomes" id="UP000593890">
    <property type="component" value="Chromosome"/>
</dbReference>
<evidence type="ECO:0000256" key="12">
    <source>
        <dbReference type="RuleBase" id="RU003322"/>
    </source>
</evidence>
<name>A0A7I8D1L9_9FIRM</name>
<dbReference type="Gene3D" id="3.30.420.40">
    <property type="match status" value="2"/>
</dbReference>
<dbReference type="GO" id="GO:0005524">
    <property type="term" value="F:ATP binding"/>
    <property type="evidence" value="ECO:0007669"/>
    <property type="project" value="UniProtKB-KW"/>
</dbReference>
<dbReference type="InterPro" id="IPR043129">
    <property type="entry name" value="ATPase_NBD"/>
</dbReference>
<comment type="function">
    <text evidence="1">Acts as a chaperone.</text>
</comment>
<evidence type="ECO:0000256" key="6">
    <source>
        <dbReference type="ARBA" id="ARBA00022840"/>
    </source>
</evidence>
<evidence type="ECO:0000256" key="8">
    <source>
        <dbReference type="ARBA" id="ARBA00023186"/>
    </source>
</evidence>
<dbReference type="PROSITE" id="PS00626">
    <property type="entry name" value="RCC1_2"/>
    <property type="match status" value="2"/>
</dbReference>
<dbReference type="RefSeq" id="WP_215532850.1">
    <property type="nucleotide sequence ID" value="NZ_AP023321.1"/>
</dbReference>
<dbReference type="InterPro" id="IPR000408">
    <property type="entry name" value="Reg_chr_condens"/>
</dbReference>
<dbReference type="Gene3D" id="2.130.10.30">
    <property type="entry name" value="Regulator of chromosome condensation 1/beta-lactamase-inhibitor protein II"/>
    <property type="match status" value="1"/>
</dbReference>
<dbReference type="KEGG" id="sman:C12CBH8_13490"/>
<evidence type="ECO:0000256" key="1">
    <source>
        <dbReference type="ARBA" id="ARBA00002290"/>
    </source>
</evidence>